<gene>
    <name evidence="1" type="ORF">RhiirA1_479438</name>
</gene>
<reference evidence="1 2" key="2">
    <citation type="submission" date="2017-10" db="EMBL/GenBank/DDBJ databases">
        <title>Genome analyses suggest a sexual origin of heterokaryosis in a supposedly ancient asexual fungus.</title>
        <authorList>
            <person name="Corradi N."/>
            <person name="Sedzielewska K."/>
            <person name="Noel J."/>
            <person name="Charron P."/>
            <person name="Farinelli L."/>
            <person name="Marton T."/>
            <person name="Kruger M."/>
            <person name="Pelin A."/>
            <person name="Brachmann A."/>
            <person name="Corradi N."/>
        </authorList>
    </citation>
    <scope>NUCLEOTIDE SEQUENCE [LARGE SCALE GENOMIC DNA]</scope>
    <source>
        <strain evidence="1 2">A1</strain>
    </source>
</reference>
<dbReference type="AlphaFoldDB" id="A0A2I1FL47"/>
<reference evidence="1 2" key="1">
    <citation type="submission" date="2017-10" db="EMBL/GenBank/DDBJ databases">
        <title>Extensive intraspecific genome diversity in a model arbuscular mycorrhizal fungus.</title>
        <authorList>
            <person name="Chen E.C.H."/>
            <person name="Morin E."/>
            <person name="Baudet D."/>
            <person name="Noel J."/>
            <person name="Ndikumana S."/>
            <person name="Charron P."/>
            <person name="St-Onge C."/>
            <person name="Giorgi J."/>
            <person name="Grigoriev I.V."/>
            <person name="Roux C."/>
            <person name="Martin F.M."/>
            <person name="Corradi N."/>
        </authorList>
    </citation>
    <scope>NUCLEOTIDE SEQUENCE [LARGE SCALE GENOMIC DNA]</scope>
    <source>
        <strain evidence="1 2">A1</strain>
    </source>
</reference>
<evidence type="ECO:0000313" key="1">
    <source>
        <dbReference type="EMBL" id="PKC53369.1"/>
    </source>
</evidence>
<organism evidence="1 2">
    <name type="scientific">Rhizophagus irregularis</name>
    <dbReference type="NCBI Taxonomy" id="588596"/>
    <lineage>
        <taxon>Eukaryota</taxon>
        <taxon>Fungi</taxon>
        <taxon>Fungi incertae sedis</taxon>
        <taxon>Mucoromycota</taxon>
        <taxon>Glomeromycotina</taxon>
        <taxon>Glomeromycetes</taxon>
        <taxon>Glomerales</taxon>
        <taxon>Glomeraceae</taxon>
        <taxon>Rhizophagus</taxon>
    </lineage>
</organism>
<dbReference type="Proteomes" id="UP000232688">
    <property type="component" value="Unassembled WGS sequence"/>
</dbReference>
<comment type="caution">
    <text evidence="1">The sequence shown here is derived from an EMBL/GenBank/DDBJ whole genome shotgun (WGS) entry which is preliminary data.</text>
</comment>
<dbReference type="EMBL" id="LLXH01004308">
    <property type="protein sequence ID" value="PKC53369.1"/>
    <property type="molecule type" value="Genomic_DNA"/>
</dbReference>
<dbReference type="OrthoDB" id="2430997at2759"/>
<evidence type="ECO:0000313" key="2">
    <source>
        <dbReference type="Proteomes" id="UP000232688"/>
    </source>
</evidence>
<dbReference type="VEuPathDB" id="FungiDB:RhiirA1_479438"/>
<name>A0A2I1FL47_9GLOM</name>
<protein>
    <submittedName>
        <fullName evidence="1">Uncharacterized protein</fullName>
    </submittedName>
</protein>
<proteinExistence type="predicted"/>
<accession>A0A2I1FL47</accession>
<dbReference type="VEuPathDB" id="FungiDB:FUN_012543"/>
<sequence length="116" mass="12465">MSYICCASDRQIATRNGSSRLISFFEHFGLDSLPHFGLDSLSVIGGVYGVAETFPELEVIPSNKISIREAACLQNAGLVSGGICNCKGECNSNKCRCKKAGGDCSSRCYSGRSWQK</sequence>